<dbReference type="AlphaFoldDB" id="A0A848NAA7"/>
<dbReference type="RefSeq" id="WP_169321210.1">
    <property type="nucleotide sequence ID" value="NZ_JABCJF010000004.1"/>
</dbReference>
<accession>A0A848NAA7</accession>
<name>A0A848NAA7_9FLAO</name>
<dbReference type="Proteomes" id="UP000548067">
    <property type="component" value="Unassembled WGS sequence"/>
</dbReference>
<gene>
    <name evidence="1" type="ORF">HIO71_09050</name>
</gene>
<evidence type="ECO:0000313" key="2">
    <source>
        <dbReference type="Proteomes" id="UP000548067"/>
    </source>
</evidence>
<sequence>MRKIIIPFVLIGNIVFSQVGINTNTPKATLEVTGYPSDASKLDGVIVPRITGDQLAAKTYTADQTGATIYVTASATSLAGQVINVNEAAFYYFDGMRWIKAGSASVSSSVNLYNTNGSLTGNRTANLNGNSLNFSGTGNVGIGGVSPLAKLNVNGFIQFGPSDSNYGVGRVINDASGEKYGLTQSGFFPASGIDGASPGTRIYTSGRSGVEGHISFGKYTSPTAYTEFGRFNYNTGYFGHNTYNPQVSFEVAASPNDLNRIDGLMGPKLTGNQLKAKDDLYETAQAGAIVFVTAAANPTTAKTINVTSSGYYYFSGTVWVKM</sequence>
<evidence type="ECO:0000313" key="1">
    <source>
        <dbReference type="EMBL" id="NMR34353.1"/>
    </source>
</evidence>
<dbReference type="EMBL" id="JABCJF010000004">
    <property type="protein sequence ID" value="NMR34353.1"/>
    <property type="molecule type" value="Genomic_DNA"/>
</dbReference>
<proteinExistence type="predicted"/>
<reference evidence="1 2" key="1">
    <citation type="submission" date="2020-04" db="EMBL/GenBank/DDBJ databases">
        <title>Genome analysis and antimicrobial resistance characteristics of Chryseobacterium aquaticum isolated from farmed salmonids.</title>
        <authorList>
            <person name="Saticioglu I.B."/>
            <person name="Duman M."/>
            <person name="Altun S."/>
        </authorList>
    </citation>
    <scope>NUCLEOTIDE SEQUENCE [LARGE SCALE GENOMIC DNA]</scope>
    <source>
        <strain evidence="1 2">C-174</strain>
    </source>
</reference>
<organism evidence="1 2">
    <name type="scientific">Chryseobacterium aquaticum</name>
    <dbReference type="NCBI Taxonomy" id="452084"/>
    <lineage>
        <taxon>Bacteria</taxon>
        <taxon>Pseudomonadati</taxon>
        <taxon>Bacteroidota</taxon>
        <taxon>Flavobacteriia</taxon>
        <taxon>Flavobacteriales</taxon>
        <taxon>Weeksellaceae</taxon>
        <taxon>Chryseobacterium group</taxon>
        <taxon>Chryseobacterium</taxon>
    </lineage>
</organism>
<comment type="caution">
    <text evidence="1">The sequence shown here is derived from an EMBL/GenBank/DDBJ whole genome shotgun (WGS) entry which is preliminary data.</text>
</comment>
<protein>
    <submittedName>
        <fullName evidence="1">Uncharacterized protein</fullName>
    </submittedName>
</protein>